<keyword evidence="3" id="KW-1185">Reference proteome</keyword>
<feature type="chain" id="PRO_5045785528" evidence="1">
    <location>
        <begin position="20"/>
        <end position="316"/>
    </location>
</feature>
<evidence type="ECO:0000256" key="1">
    <source>
        <dbReference type="SAM" id="SignalP"/>
    </source>
</evidence>
<dbReference type="EMBL" id="BAABEY010000020">
    <property type="protein sequence ID" value="GAA4438593.1"/>
    <property type="molecule type" value="Genomic_DNA"/>
</dbReference>
<gene>
    <name evidence="2" type="ORF">GCM10023091_19370</name>
</gene>
<name>A0ABP8LWC5_9BACT</name>
<protein>
    <submittedName>
        <fullName evidence="2">Uncharacterized protein</fullName>
    </submittedName>
</protein>
<evidence type="ECO:0000313" key="2">
    <source>
        <dbReference type="EMBL" id="GAA4438593.1"/>
    </source>
</evidence>
<sequence length="316" mass="33085">MKTIITLFICLLSAGIAVAQMPKAINYQAVARKNTGEAIAGQSIKVRLSVINSASGNAVIYSETRQVTTNALGLFNVQIGSAGALATTGSFNAINWTNNTTSVESLKVELDINNNGTFVDMGAQGLVTVPYAFAADEALNAINIGGHYIDTNTPKSGDLLKWDGSAWKAQPAAQIMYVASPLSNTSASNLGFQAIYESPEITVYPGQTVVVNLMGVLGATISSNGVGIGPVYRRMSDNLVVSFSPAAYNSVASVQARQLYTVAGALKVVPPGDPLLASGTYGYIAAGNYKFGYGVRNVSPNPLNDNENVNGYIVIQ</sequence>
<evidence type="ECO:0000313" key="3">
    <source>
        <dbReference type="Proteomes" id="UP001501508"/>
    </source>
</evidence>
<feature type="signal peptide" evidence="1">
    <location>
        <begin position="1"/>
        <end position="19"/>
    </location>
</feature>
<dbReference type="RefSeq" id="WP_345028382.1">
    <property type="nucleotide sequence ID" value="NZ_BAABEY010000020.1"/>
</dbReference>
<proteinExistence type="predicted"/>
<keyword evidence="1" id="KW-0732">Signal</keyword>
<comment type="caution">
    <text evidence="2">The sequence shown here is derived from an EMBL/GenBank/DDBJ whole genome shotgun (WGS) entry which is preliminary data.</text>
</comment>
<organism evidence="2 3">
    <name type="scientific">Ravibacter arvi</name>
    <dbReference type="NCBI Taxonomy" id="2051041"/>
    <lineage>
        <taxon>Bacteria</taxon>
        <taxon>Pseudomonadati</taxon>
        <taxon>Bacteroidota</taxon>
        <taxon>Cytophagia</taxon>
        <taxon>Cytophagales</taxon>
        <taxon>Spirosomataceae</taxon>
        <taxon>Ravibacter</taxon>
    </lineage>
</organism>
<dbReference type="Proteomes" id="UP001501508">
    <property type="component" value="Unassembled WGS sequence"/>
</dbReference>
<accession>A0ABP8LWC5</accession>
<reference evidence="3" key="1">
    <citation type="journal article" date="2019" name="Int. J. Syst. Evol. Microbiol.">
        <title>The Global Catalogue of Microorganisms (GCM) 10K type strain sequencing project: providing services to taxonomists for standard genome sequencing and annotation.</title>
        <authorList>
            <consortium name="The Broad Institute Genomics Platform"/>
            <consortium name="The Broad Institute Genome Sequencing Center for Infectious Disease"/>
            <person name="Wu L."/>
            <person name="Ma J."/>
        </authorList>
    </citation>
    <scope>NUCLEOTIDE SEQUENCE [LARGE SCALE GENOMIC DNA]</scope>
    <source>
        <strain evidence="3">JCM 31920</strain>
    </source>
</reference>